<name>A0A7Y0FH59_9FLAO</name>
<accession>A0A7Y0FH59</accession>
<gene>
    <name evidence="3" type="ORF">HHL20_00870</name>
</gene>
<comment type="caution">
    <text evidence="3">The sequence shown here is derived from an EMBL/GenBank/DDBJ whole genome shotgun (WGS) entry which is preliminary data.</text>
</comment>
<dbReference type="RefSeq" id="WP_169229328.1">
    <property type="nucleotide sequence ID" value="NZ_JABBGF010000001.1"/>
</dbReference>
<dbReference type="InterPro" id="IPR013431">
    <property type="entry name" value="Delta_60_rpt"/>
</dbReference>
<protein>
    <submittedName>
        <fullName evidence="3">T9SS type A sorting domain-containing protein</fullName>
    </submittedName>
</protein>
<dbReference type="NCBIfam" id="TIGR04183">
    <property type="entry name" value="Por_Secre_tail"/>
    <property type="match status" value="1"/>
</dbReference>
<dbReference type="Gene3D" id="2.80.10.50">
    <property type="match status" value="4"/>
</dbReference>
<dbReference type="Pfam" id="PF18962">
    <property type="entry name" value="Por_Secre_tail"/>
    <property type="match status" value="1"/>
</dbReference>
<reference evidence="3 4" key="1">
    <citation type="submission" date="2020-04" db="EMBL/GenBank/DDBJ databases">
        <title>Chryseobacterium sp. RJ-7-14 sp. nov., isolated from Jeju soil.</title>
        <authorList>
            <person name="Dahal R.H."/>
            <person name="Chaudhary D.K."/>
        </authorList>
    </citation>
    <scope>NUCLEOTIDE SEQUENCE [LARGE SCALE GENOMIC DNA]</scope>
    <source>
        <strain evidence="3 4">RJ-7-14</strain>
    </source>
</reference>
<dbReference type="Proteomes" id="UP000552615">
    <property type="component" value="Unassembled WGS sequence"/>
</dbReference>
<keyword evidence="4" id="KW-1185">Reference proteome</keyword>
<dbReference type="PANTHER" id="PTHR42754:SF1">
    <property type="entry name" value="LIPOPROTEIN"/>
    <property type="match status" value="1"/>
</dbReference>
<dbReference type="Pfam" id="PF17164">
    <property type="entry name" value="DUF5122"/>
    <property type="match status" value="6"/>
</dbReference>
<keyword evidence="1" id="KW-0732">Signal</keyword>
<dbReference type="EMBL" id="JABBGF010000001">
    <property type="protein sequence ID" value="NML55887.1"/>
    <property type="molecule type" value="Genomic_DNA"/>
</dbReference>
<organism evidence="3 4">
    <name type="scientific">Chryseobacterium cheonjiense</name>
    <dbReference type="NCBI Taxonomy" id="2728845"/>
    <lineage>
        <taxon>Bacteria</taxon>
        <taxon>Pseudomonadati</taxon>
        <taxon>Bacteroidota</taxon>
        <taxon>Flavobacteriia</taxon>
        <taxon>Flavobacteriales</taxon>
        <taxon>Weeksellaceae</taxon>
        <taxon>Chryseobacterium group</taxon>
        <taxon>Chryseobacterium</taxon>
    </lineage>
</organism>
<dbReference type="SUPFAM" id="SSF82171">
    <property type="entry name" value="DPP6 N-terminal domain-like"/>
    <property type="match status" value="1"/>
</dbReference>
<dbReference type="NCBIfam" id="TIGR02608">
    <property type="entry name" value="delta_60_rpt"/>
    <property type="match status" value="7"/>
</dbReference>
<feature type="domain" description="Secretion system C-terminal sorting" evidence="2">
    <location>
        <begin position="444"/>
        <end position="512"/>
    </location>
</feature>
<dbReference type="AlphaFoldDB" id="A0A7Y0FH59"/>
<dbReference type="SUPFAM" id="SSF63829">
    <property type="entry name" value="Calcium-dependent phosphotriesterase"/>
    <property type="match status" value="2"/>
</dbReference>
<evidence type="ECO:0000256" key="1">
    <source>
        <dbReference type="ARBA" id="ARBA00022729"/>
    </source>
</evidence>
<evidence type="ECO:0000259" key="2">
    <source>
        <dbReference type="Pfam" id="PF18962"/>
    </source>
</evidence>
<dbReference type="InterPro" id="IPR026444">
    <property type="entry name" value="Secre_tail"/>
</dbReference>
<evidence type="ECO:0000313" key="3">
    <source>
        <dbReference type="EMBL" id="NML55887.1"/>
    </source>
</evidence>
<proteinExistence type="predicted"/>
<sequence length="513" mass="55625">MIKKITFLSILLVFYGYFQSQTPGTLDSSFGTGGKTTSNYFTSQKIYDTATQIDGKIVAVGACSTGSNNNKFYAIRFNSNGGIDTSFGSNGFFSLDMSGLGYNNFARTVELQPDGKIIIGGAVAQNNIGDNYHFGVLRLNANGTVDTTFGNQGKSIFSMGSYSSVSNEIRDIALQPDGKIVVAGIYYNYPSTDFAVARLNIDGSLDSDFSNDGKVLIGFTYTSNNNDEAHKIKILNDSRILIGGTTNYDDGAWCILQPDGSLDSTFGTGGKKTFTTDSNFYFGTCYFLPDNSILIGGQYSGNNGDAALYKVSLNGTLDTTFGNNGKVIVDLDSSSSDYEIADLDIDSTGKIYAVGRTDTGGISYFYLLNFNANGTLNTNFSYDGKVLVNFGTSYNYGNSVSIQPDGKVLLAGYHNSPDTASLARFINQSNLNTKEISEKKSFAIYPNPTTDFFVISKSELVDKNQKVEILDEAGRVIKIVFITADNLKIQVSDLNSGIYYVRLNKDTKKLIIK</sequence>
<dbReference type="PANTHER" id="PTHR42754">
    <property type="entry name" value="ENDOGLUCANASE"/>
    <property type="match status" value="1"/>
</dbReference>
<evidence type="ECO:0000313" key="4">
    <source>
        <dbReference type="Proteomes" id="UP000552615"/>
    </source>
</evidence>